<proteinExistence type="predicted"/>
<dbReference type="PANTHER" id="PTHR23335:SF1">
    <property type="entry name" value="CALMODULIN-BINDING TRANSCRIPTION ACTIVATOR, ISOFORM F"/>
    <property type="match status" value="1"/>
</dbReference>
<comment type="subcellular location">
    <subcellularLocation>
        <location evidence="1">Nucleus</location>
    </subcellularLocation>
</comment>
<feature type="non-terminal residue" evidence="6">
    <location>
        <position position="264"/>
    </location>
</feature>
<evidence type="ECO:0000256" key="3">
    <source>
        <dbReference type="ARBA" id="ARBA00023242"/>
    </source>
</evidence>
<organism evidence="5 6">
    <name type="scientific">Dermatophagoides pteronyssinus</name>
    <name type="common">European house dust mite</name>
    <dbReference type="NCBI Taxonomy" id="6956"/>
    <lineage>
        <taxon>Eukaryota</taxon>
        <taxon>Metazoa</taxon>
        <taxon>Ecdysozoa</taxon>
        <taxon>Arthropoda</taxon>
        <taxon>Chelicerata</taxon>
        <taxon>Arachnida</taxon>
        <taxon>Acari</taxon>
        <taxon>Acariformes</taxon>
        <taxon>Sarcoptiformes</taxon>
        <taxon>Astigmata</taxon>
        <taxon>Psoroptidia</taxon>
        <taxon>Analgoidea</taxon>
        <taxon>Pyroglyphidae</taxon>
        <taxon>Dermatophagoidinae</taxon>
        <taxon>Dermatophagoides</taxon>
    </lineage>
</organism>
<dbReference type="GO" id="GO:0006357">
    <property type="term" value="P:regulation of transcription by RNA polymerase II"/>
    <property type="evidence" value="ECO:0007669"/>
    <property type="project" value="TreeGrafter"/>
</dbReference>
<dbReference type="Pfam" id="PF03859">
    <property type="entry name" value="CG-1"/>
    <property type="match status" value="1"/>
</dbReference>
<dbReference type="GO" id="GO:0003712">
    <property type="term" value="F:transcription coregulator activity"/>
    <property type="evidence" value="ECO:0007669"/>
    <property type="project" value="TreeGrafter"/>
</dbReference>
<protein>
    <submittedName>
        <fullName evidence="6">Calmodulin-binding transcription activator 2-like</fullName>
    </submittedName>
</protein>
<dbReference type="RefSeq" id="XP_027205587.1">
    <property type="nucleotide sequence ID" value="XM_027349786.1"/>
</dbReference>
<dbReference type="SMART" id="SM01076">
    <property type="entry name" value="CG-1"/>
    <property type="match status" value="1"/>
</dbReference>
<keyword evidence="2" id="KW-0804">Transcription</keyword>
<dbReference type="Proteomes" id="UP000515146">
    <property type="component" value="Unplaced"/>
</dbReference>
<gene>
    <name evidence="6" type="primary">LOC113799187</name>
</gene>
<dbReference type="PROSITE" id="PS51437">
    <property type="entry name" value="CG_1"/>
    <property type="match status" value="1"/>
</dbReference>
<dbReference type="AlphaFoldDB" id="A0A6P6YK38"/>
<dbReference type="InterPro" id="IPR005559">
    <property type="entry name" value="CG-1_dom"/>
</dbReference>
<evidence type="ECO:0000313" key="6">
    <source>
        <dbReference type="RefSeq" id="XP_027205587.1"/>
    </source>
</evidence>
<dbReference type="OrthoDB" id="407555at2759"/>
<accession>A0A6P6YK38</accession>
<dbReference type="KEGG" id="dpte:113799187"/>
<dbReference type="PANTHER" id="PTHR23335">
    <property type="entry name" value="CALMODULIN-BINDING TRANSCRIPTION ACTIVATOR CAMTA"/>
    <property type="match status" value="1"/>
</dbReference>
<feature type="non-terminal residue" evidence="6">
    <location>
        <position position="1"/>
    </location>
</feature>
<evidence type="ECO:0000256" key="2">
    <source>
        <dbReference type="ARBA" id="ARBA00023163"/>
    </source>
</evidence>
<keyword evidence="5" id="KW-1185">Reference proteome</keyword>
<dbReference type="GO" id="GO:0005634">
    <property type="term" value="C:nucleus"/>
    <property type="evidence" value="ECO:0007669"/>
    <property type="project" value="UniProtKB-SubCell"/>
</dbReference>
<dbReference type="CTD" id="35974"/>
<name>A0A6P6YK38_DERPT</name>
<reference evidence="6" key="1">
    <citation type="submission" date="2025-08" db="UniProtKB">
        <authorList>
            <consortium name="RefSeq"/>
        </authorList>
    </citation>
    <scope>IDENTIFICATION</scope>
    <source>
        <strain evidence="6">Airmid</strain>
    </source>
</reference>
<dbReference type="InParanoid" id="A0A6P6YK38"/>
<evidence type="ECO:0000256" key="1">
    <source>
        <dbReference type="ARBA" id="ARBA00004123"/>
    </source>
</evidence>
<feature type="domain" description="CG-1" evidence="4">
    <location>
        <begin position="1"/>
        <end position="89"/>
    </location>
</feature>
<sequence length="264" mass="30579">YRPKSGSMLLYSRKQVRYRRDGYCWKKRKDGKTTREDHMKLKVQGIECIYGCYVHSAILPTFHRRCYWLLQNPDIVLVHYLNVPYNDDNKIIIPSINSLLDTRKEWTREDLVLELKPMFFTVNEKENGEIDDELERSTLDTIELIVQQLLIKQRVRLKTLEESIISLATSSSTTTMTSTTTTTTLSNHFKNQQSNNDLIRQQQQIKTHQIFTSLSSGQIMDAQTLSKKSSSTLKPDISSITTNNDNIIDLNNGNSQNIILQQNC</sequence>
<dbReference type="GO" id="GO:0003690">
    <property type="term" value="F:double-stranded DNA binding"/>
    <property type="evidence" value="ECO:0007669"/>
    <property type="project" value="TreeGrafter"/>
</dbReference>
<keyword evidence="3" id="KW-0539">Nucleus</keyword>
<evidence type="ECO:0000259" key="4">
    <source>
        <dbReference type="PROSITE" id="PS51437"/>
    </source>
</evidence>
<evidence type="ECO:0000313" key="5">
    <source>
        <dbReference type="Proteomes" id="UP000515146"/>
    </source>
</evidence>